<reference evidence="1 2" key="1">
    <citation type="submission" date="2024-09" db="EMBL/GenBank/DDBJ databases">
        <authorList>
            <person name="Sun Q."/>
            <person name="Mori K."/>
        </authorList>
    </citation>
    <scope>NUCLEOTIDE SEQUENCE [LARGE SCALE GENOMIC DNA]</scope>
    <source>
        <strain evidence="1 2">CECT 7955</strain>
    </source>
</reference>
<name>A0ABV5GTY5_9FLAO</name>
<sequence length="155" mass="17132">MKKVIVKLEFEGKDFGYMRIDKKGTFYGGGSESEAVEFELEKYSKLKEANYFKVSGTKGYLDFKATSSILFSDTPWLSVDSSSICAWKIIDNELHAILGGKDTTKAVSRSAHDSSTSALYANSPIDNNHCTVTLVDATKKSSNNEKEELKHALTV</sequence>
<protein>
    <submittedName>
        <fullName evidence="1">Uncharacterized protein</fullName>
    </submittedName>
</protein>
<accession>A0ABV5GTY5</accession>
<dbReference type="RefSeq" id="WP_236457193.1">
    <property type="nucleotide sequence ID" value="NZ_CBCSGE010000012.1"/>
</dbReference>
<keyword evidence="2" id="KW-1185">Reference proteome</keyword>
<gene>
    <name evidence="1" type="ORF">ACFFVF_20300</name>
</gene>
<comment type="caution">
    <text evidence="1">The sequence shown here is derived from an EMBL/GenBank/DDBJ whole genome shotgun (WGS) entry which is preliminary data.</text>
</comment>
<evidence type="ECO:0000313" key="2">
    <source>
        <dbReference type="Proteomes" id="UP001589607"/>
    </source>
</evidence>
<organism evidence="1 2">
    <name type="scientific">Flavobacterium jumunjinense</name>
    <dbReference type="NCBI Taxonomy" id="998845"/>
    <lineage>
        <taxon>Bacteria</taxon>
        <taxon>Pseudomonadati</taxon>
        <taxon>Bacteroidota</taxon>
        <taxon>Flavobacteriia</taxon>
        <taxon>Flavobacteriales</taxon>
        <taxon>Flavobacteriaceae</taxon>
        <taxon>Flavobacterium</taxon>
    </lineage>
</organism>
<proteinExistence type="predicted"/>
<evidence type="ECO:0000313" key="1">
    <source>
        <dbReference type="EMBL" id="MFB9098855.1"/>
    </source>
</evidence>
<dbReference type="Proteomes" id="UP001589607">
    <property type="component" value="Unassembled WGS sequence"/>
</dbReference>
<dbReference type="EMBL" id="JBHMEY010000096">
    <property type="protein sequence ID" value="MFB9098855.1"/>
    <property type="molecule type" value="Genomic_DNA"/>
</dbReference>